<dbReference type="RefSeq" id="WP_253759859.1">
    <property type="nucleotide sequence ID" value="NZ_JAMZDZ010000001.1"/>
</dbReference>
<feature type="transmembrane region" description="Helical" evidence="2">
    <location>
        <begin position="340"/>
        <end position="361"/>
    </location>
</feature>
<evidence type="ECO:0000313" key="5">
    <source>
        <dbReference type="Proteomes" id="UP001595816"/>
    </source>
</evidence>
<dbReference type="InterPro" id="IPR007110">
    <property type="entry name" value="Ig-like_dom"/>
</dbReference>
<reference evidence="5" key="1">
    <citation type="journal article" date="2019" name="Int. J. Syst. Evol. Microbiol.">
        <title>The Global Catalogue of Microorganisms (GCM) 10K type strain sequencing project: providing services to taxonomists for standard genome sequencing and annotation.</title>
        <authorList>
            <consortium name="The Broad Institute Genomics Platform"/>
            <consortium name="The Broad Institute Genome Sequencing Center for Infectious Disease"/>
            <person name="Wu L."/>
            <person name="Ma J."/>
        </authorList>
    </citation>
    <scope>NUCLEOTIDE SEQUENCE [LARGE SCALE GENOMIC DNA]</scope>
    <source>
        <strain evidence="5">CGMCC 4.7289</strain>
    </source>
</reference>
<organism evidence="4 5">
    <name type="scientific">Hamadaea flava</name>
    <dbReference type="NCBI Taxonomy" id="1742688"/>
    <lineage>
        <taxon>Bacteria</taxon>
        <taxon>Bacillati</taxon>
        <taxon>Actinomycetota</taxon>
        <taxon>Actinomycetes</taxon>
        <taxon>Micromonosporales</taxon>
        <taxon>Micromonosporaceae</taxon>
        <taxon>Hamadaea</taxon>
    </lineage>
</organism>
<feature type="region of interest" description="Disordered" evidence="1">
    <location>
        <begin position="309"/>
        <end position="332"/>
    </location>
</feature>
<evidence type="ECO:0000313" key="4">
    <source>
        <dbReference type="EMBL" id="MFC4129689.1"/>
    </source>
</evidence>
<feature type="domain" description="Ig-like" evidence="3">
    <location>
        <begin position="366"/>
        <end position="479"/>
    </location>
</feature>
<evidence type="ECO:0000256" key="1">
    <source>
        <dbReference type="SAM" id="MobiDB-lite"/>
    </source>
</evidence>
<evidence type="ECO:0000259" key="3">
    <source>
        <dbReference type="PROSITE" id="PS50835"/>
    </source>
</evidence>
<comment type="caution">
    <text evidence="4">The sequence shown here is derived from an EMBL/GenBank/DDBJ whole genome shotgun (WGS) entry which is preliminary data.</text>
</comment>
<evidence type="ECO:0000256" key="2">
    <source>
        <dbReference type="SAM" id="Phobius"/>
    </source>
</evidence>
<keyword evidence="2" id="KW-0472">Membrane</keyword>
<keyword evidence="2" id="KW-1133">Transmembrane helix</keyword>
<proteinExistence type="predicted"/>
<dbReference type="EMBL" id="JBHSAY010000003">
    <property type="protein sequence ID" value="MFC4129689.1"/>
    <property type="molecule type" value="Genomic_DNA"/>
</dbReference>
<name>A0ABV8LHZ3_9ACTN</name>
<protein>
    <recommendedName>
        <fullName evidence="3">Ig-like domain-containing protein</fullName>
    </recommendedName>
</protein>
<dbReference type="Proteomes" id="UP001595816">
    <property type="component" value="Unassembled WGS sequence"/>
</dbReference>
<dbReference type="Gene3D" id="1.10.510.10">
    <property type="entry name" value="Transferase(Phosphotransferase) domain 1"/>
    <property type="match status" value="1"/>
</dbReference>
<accession>A0ABV8LHZ3</accession>
<keyword evidence="2" id="KW-0812">Transmembrane</keyword>
<gene>
    <name evidence="4" type="ORF">ACFOZ4_03625</name>
</gene>
<sequence length="479" mass="49653">MSIGTWQETSTADGRKVGALALPQQDREQLTRVVAAVNAVRKLALPGVVPVADLVGHGGRAWLISGAPVGPSVADLATRMTPGTAATVLSDTGQTLMRLHQAGLAHGAVDPSTVVVSPAGVALLSEVGVAAATAGRQPTAAEDAAAWAELARRIGGGDQTLQIVAAAAAAGLETGLRVLAAHASALPGFGDRPALAALRKQPPPIVVPLDIPPPESTTLLPGAATEAAVQTVPQQAVPQQPVPQQPMPQAVPQQAMPQQAMPQQPMQQGVRQQPVAQDHLATQMARRTTEPQPQQPAPVERNADGVLRFGQGPVATPVTPNWTPPPTAYKPPKKSLFKRVTGVLGSLVSLLLVLGVGYVLLLRFLPEAGIPNPLGLFSSTQITGVTVQKVAVTTCNTQADVVGTVVTNGEPGSFAYEWVDSDGHRSGRLDQTVRKGEGSVQVHYYWGFSGKGSHKGTATLNILAPVQMTANAEVTYSCK</sequence>
<dbReference type="InterPro" id="IPR011009">
    <property type="entry name" value="Kinase-like_dom_sf"/>
</dbReference>
<keyword evidence="5" id="KW-1185">Reference proteome</keyword>
<dbReference type="PROSITE" id="PS50835">
    <property type="entry name" value="IG_LIKE"/>
    <property type="match status" value="1"/>
</dbReference>
<dbReference type="SUPFAM" id="SSF56112">
    <property type="entry name" value="Protein kinase-like (PK-like)"/>
    <property type="match status" value="1"/>
</dbReference>